<dbReference type="AlphaFoldDB" id="A0A328BX02"/>
<dbReference type="RefSeq" id="WP_111477346.1">
    <property type="nucleotide sequence ID" value="NZ_QHKM01000001.1"/>
</dbReference>
<comment type="caution">
    <text evidence="2">The sequence shown here is derived from an EMBL/GenBank/DDBJ whole genome shotgun (WGS) entry which is preliminary data.</text>
</comment>
<protein>
    <submittedName>
        <fullName evidence="2">DNA damage-inducible protein DinB</fullName>
    </submittedName>
</protein>
<evidence type="ECO:0000313" key="2">
    <source>
        <dbReference type="EMBL" id="RAK70596.1"/>
    </source>
</evidence>
<proteinExistence type="predicted"/>
<dbReference type="OrthoDB" id="9793216at2"/>
<dbReference type="InterPro" id="IPR034660">
    <property type="entry name" value="DinB/YfiT-like"/>
</dbReference>
<sequence>MNFRTTRPAAAEYGAYYDRYIQQIPAGHDPVQRLSEQQAELHALFGGLRDEQARLRYAPGKWSIKETLVHIIDTERVFAYRALSLARGDQSPLPGFDQDAFTAHSGADARPLADILREYDAQRAATLALLESVGPEAWARQGTASGMPVSVRALGYMLPGHEAHHLQLWRERVWPLLG</sequence>
<dbReference type="EMBL" id="QHKM01000001">
    <property type="protein sequence ID" value="RAK70596.1"/>
    <property type="molecule type" value="Genomic_DNA"/>
</dbReference>
<dbReference type="Pfam" id="PF12867">
    <property type="entry name" value="DinB_2"/>
    <property type="match status" value="1"/>
</dbReference>
<dbReference type="SUPFAM" id="SSF109854">
    <property type="entry name" value="DinB/YfiT-like putative metalloenzymes"/>
    <property type="match status" value="1"/>
</dbReference>
<organism evidence="2 3">
    <name type="scientific">Hymenobacter edaphi</name>
    <dbReference type="NCBI Taxonomy" id="2211146"/>
    <lineage>
        <taxon>Bacteria</taxon>
        <taxon>Pseudomonadati</taxon>
        <taxon>Bacteroidota</taxon>
        <taxon>Cytophagia</taxon>
        <taxon>Cytophagales</taxon>
        <taxon>Hymenobacteraceae</taxon>
        <taxon>Hymenobacter</taxon>
    </lineage>
</organism>
<evidence type="ECO:0000313" key="3">
    <source>
        <dbReference type="Proteomes" id="UP000248553"/>
    </source>
</evidence>
<dbReference type="InterPro" id="IPR024775">
    <property type="entry name" value="DinB-like"/>
</dbReference>
<accession>A0A328BX02</accession>
<evidence type="ECO:0000259" key="1">
    <source>
        <dbReference type="Pfam" id="PF12867"/>
    </source>
</evidence>
<reference evidence="3" key="1">
    <citation type="submission" date="2018-05" db="EMBL/GenBank/DDBJ databases">
        <authorList>
            <person name="Nie L."/>
        </authorList>
    </citation>
    <scope>NUCLEOTIDE SEQUENCE [LARGE SCALE GENOMIC DNA]</scope>
    <source>
        <strain evidence="3">NL</strain>
    </source>
</reference>
<keyword evidence="3" id="KW-1185">Reference proteome</keyword>
<feature type="domain" description="DinB-like" evidence="1">
    <location>
        <begin position="34"/>
        <end position="167"/>
    </location>
</feature>
<gene>
    <name evidence="2" type="ORF">DLM85_07120</name>
</gene>
<dbReference type="Proteomes" id="UP000248553">
    <property type="component" value="Unassembled WGS sequence"/>
</dbReference>
<dbReference type="Gene3D" id="1.20.120.450">
    <property type="entry name" value="dinb family like domain"/>
    <property type="match status" value="1"/>
</dbReference>
<name>A0A328BX02_9BACT</name>